<dbReference type="GO" id="GO:0003677">
    <property type="term" value="F:DNA binding"/>
    <property type="evidence" value="ECO:0007669"/>
    <property type="project" value="UniProtKB-KW"/>
</dbReference>
<evidence type="ECO:0000313" key="2">
    <source>
        <dbReference type="EMBL" id="HEN41637.1"/>
    </source>
</evidence>
<name>A0A831XDQ8_GEOME</name>
<dbReference type="EMBL" id="DSOV01000016">
    <property type="protein sequence ID" value="HEN41637.1"/>
    <property type="molecule type" value="Genomic_DNA"/>
</dbReference>
<gene>
    <name evidence="2" type="ORF">ENQ87_04545</name>
</gene>
<dbReference type="InterPro" id="IPR041657">
    <property type="entry name" value="HTH_17"/>
</dbReference>
<sequence>MDDLAAVKKELMELRSMLAEVLPLVRPPKALLTLTEAAEICHVKKAWLLERVQREEIPAFRSSADAPWRVYVADVQAFLTKESNQKRPVRRRRAA</sequence>
<dbReference type="Pfam" id="PF12728">
    <property type="entry name" value="HTH_17"/>
    <property type="match status" value="1"/>
</dbReference>
<dbReference type="AlphaFoldDB" id="A0A831XDQ8"/>
<feature type="domain" description="Helix-turn-helix" evidence="1">
    <location>
        <begin position="31"/>
        <end position="82"/>
    </location>
</feature>
<reference evidence="2" key="1">
    <citation type="journal article" date="2020" name="mSystems">
        <title>Genome- and Community-Level Interaction Insights into Carbon Utilization and Element Cycling Functions of Hydrothermarchaeota in Hydrothermal Sediment.</title>
        <authorList>
            <person name="Zhou Z."/>
            <person name="Liu Y."/>
            <person name="Xu W."/>
            <person name="Pan J."/>
            <person name="Luo Z.H."/>
            <person name="Li M."/>
        </authorList>
    </citation>
    <scope>NUCLEOTIDE SEQUENCE [LARGE SCALE GENOMIC DNA]</scope>
    <source>
        <strain evidence="2">SpSt-349</strain>
    </source>
</reference>
<comment type="caution">
    <text evidence="2">The sequence shown here is derived from an EMBL/GenBank/DDBJ whole genome shotgun (WGS) entry which is preliminary data.</text>
</comment>
<accession>A0A831XDQ8</accession>
<evidence type="ECO:0000259" key="1">
    <source>
        <dbReference type="Pfam" id="PF12728"/>
    </source>
</evidence>
<organism evidence="2">
    <name type="scientific">Geobacter metallireducens</name>
    <dbReference type="NCBI Taxonomy" id="28232"/>
    <lineage>
        <taxon>Bacteria</taxon>
        <taxon>Pseudomonadati</taxon>
        <taxon>Thermodesulfobacteriota</taxon>
        <taxon>Desulfuromonadia</taxon>
        <taxon>Geobacterales</taxon>
        <taxon>Geobacteraceae</taxon>
        <taxon>Geobacter</taxon>
    </lineage>
</organism>
<keyword evidence="2" id="KW-0238">DNA-binding</keyword>
<proteinExistence type="predicted"/>
<protein>
    <submittedName>
        <fullName evidence="2">DNA-binding protein</fullName>
    </submittedName>
</protein>